<keyword evidence="12" id="KW-1185">Reference proteome</keyword>
<feature type="transmembrane region" description="Helical" evidence="9">
    <location>
        <begin position="385"/>
        <end position="406"/>
    </location>
</feature>
<dbReference type="InterPro" id="IPR038770">
    <property type="entry name" value="Na+/solute_symporter_sf"/>
</dbReference>
<keyword evidence="5 9" id="KW-0812">Transmembrane</keyword>
<evidence type="ECO:0000256" key="8">
    <source>
        <dbReference type="ARBA" id="ARBA00023136"/>
    </source>
</evidence>
<feature type="transmembrane region" description="Helical" evidence="9">
    <location>
        <begin position="323"/>
        <end position="343"/>
    </location>
</feature>
<keyword evidence="8 9" id="KW-0472">Membrane</keyword>
<dbReference type="EMBL" id="FNAH01000012">
    <property type="protein sequence ID" value="SDE82989.1"/>
    <property type="molecule type" value="Genomic_DNA"/>
</dbReference>
<organism evidence="11 12">
    <name type="scientific">Paracoccus isoporae</name>
    <dbReference type="NCBI Taxonomy" id="591205"/>
    <lineage>
        <taxon>Bacteria</taxon>
        <taxon>Pseudomonadati</taxon>
        <taxon>Pseudomonadota</taxon>
        <taxon>Alphaproteobacteria</taxon>
        <taxon>Rhodobacterales</taxon>
        <taxon>Paracoccaceae</taxon>
        <taxon>Paracoccus</taxon>
    </lineage>
</organism>
<proteinExistence type="predicted"/>
<dbReference type="AlphaFoldDB" id="A0A1G7G4P9"/>
<dbReference type="GO" id="GO:1902600">
    <property type="term" value="P:proton transmembrane transport"/>
    <property type="evidence" value="ECO:0007669"/>
    <property type="project" value="InterPro"/>
</dbReference>
<dbReference type="InterPro" id="IPR006153">
    <property type="entry name" value="Cation/H_exchanger_TM"/>
</dbReference>
<feature type="transmembrane region" description="Helical" evidence="9">
    <location>
        <begin position="12"/>
        <end position="29"/>
    </location>
</feature>
<dbReference type="GO" id="GO:0005886">
    <property type="term" value="C:plasma membrane"/>
    <property type="evidence" value="ECO:0007669"/>
    <property type="project" value="UniProtKB-SubCell"/>
</dbReference>
<evidence type="ECO:0000256" key="6">
    <source>
        <dbReference type="ARBA" id="ARBA00022989"/>
    </source>
</evidence>
<feature type="domain" description="Cation/H+ exchanger transmembrane" evidence="10">
    <location>
        <begin position="41"/>
        <end position="406"/>
    </location>
</feature>
<evidence type="ECO:0000256" key="2">
    <source>
        <dbReference type="ARBA" id="ARBA00022448"/>
    </source>
</evidence>
<feature type="transmembrane region" description="Helical" evidence="9">
    <location>
        <begin position="70"/>
        <end position="90"/>
    </location>
</feature>
<evidence type="ECO:0000313" key="12">
    <source>
        <dbReference type="Proteomes" id="UP000199344"/>
    </source>
</evidence>
<name>A0A1G7G4P9_9RHOB</name>
<evidence type="ECO:0000256" key="1">
    <source>
        <dbReference type="ARBA" id="ARBA00004651"/>
    </source>
</evidence>
<accession>A0A1G7G4P9</accession>
<dbReference type="STRING" id="591205.SAMN05421538_11249"/>
<dbReference type="RefSeq" id="WP_090525180.1">
    <property type="nucleotide sequence ID" value="NZ_FNAH01000012.1"/>
</dbReference>
<evidence type="ECO:0000256" key="5">
    <source>
        <dbReference type="ARBA" id="ARBA00022692"/>
    </source>
</evidence>
<keyword evidence="3" id="KW-0050">Antiport</keyword>
<evidence type="ECO:0000256" key="7">
    <source>
        <dbReference type="ARBA" id="ARBA00023065"/>
    </source>
</evidence>
<evidence type="ECO:0000256" key="3">
    <source>
        <dbReference type="ARBA" id="ARBA00022449"/>
    </source>
</evidence>
<feature type="transmembrane region" description="Helical" evidence="9">
    <location>
        <begin position="355"/>
        <end position="373"/>
    </location>
</feature>
<feature type="transmembrane region" description="Helical" evidence="9">
    <location>
        <begin position="102"/>
        <end position="135"/>
    </location>
</feature>
<feature type="transmembrane region" description="Helical" evidence="9">
    <location>
        <begin position="245"/>
        <end position="274"/>
    </location>
</feature>
<dbReference type="Proteomes" id="UP000199344">
    <property type="component" value="Unassembled WGS sequence"/>
</dbReference>
<feature type="transmembrane region" description="Helical" evidence="9">
    <location>
        <begin position="295"/>
        <end position="317"/>
    </location>
</feature>
<dbReference type="Gene3D" id="1.20.1530.20">
    <property type="match status" value="1"/>
</dbReference>
<keyword evidence="4" id="KW-1003">Cell membrane</keyword>
<evidence type="ECO:0000259" key="10">
    <source>
        <dbReference type="Pfam" id="PF00999"/>
    </source>
</evidence>
<dbReference type="Pfam" id="PF00999">
    <property type="entry name" value="Na_H_Exchanger"/>
    <property type="match status" value="1"/>
</dbReference>
<dbReference type="PANTHER" id="PTHR32507:SF8">
    <property type="entry name" value="CNH1P"/>
    <property type="match status" value="1"/>
</dbReference>
<dbReference type="OrthoDB" id="9810860at2"/>
<dbReference type="PANTHER" id="PTHR32507">
    <property type="entry name" value="NA(+)/H(+) ANTIPORTER 1"/>
    <property type="match status" value="1"/>
</dbReference>
<feature type="transmembrane region" description="Helical" evidence="9">
    <location>
        <begin position="207"/>
        <end position="225"/>
    </location>
</feature>
<keyword evidence="6 9" id="KW-1133">Transmembrane helix</keyword>
<evidence type="ECO:0000313" key="11">
    <source>
        <dbReference type="EMBL" id="SDE82989.1"/>
    </source>
</evidence>
<feature type="transmembrane region" description="Helical" evidence="9">
    <location>
        <begin position="41"/>
        <end position="58"/>
    </location>
</feature>
<protein>
    <submittedName>
        <fullName evidence="11">NhaP-type Na+/H+ or K+/H+ antiporter</fullName>
    </submittedName>
</protein>
<dbReference type="GO" id="GO:0015297">
    <property type="term" value="F:antiporter activity"/>
    <property type="evidence" value="ECO:0007669"/>
    <property type="project" value="UniProtKB-KW"/>
</dbReference>
<evidence type="ECO:0000256" key="9">
    <source>
        <dbReference type="SAM" id="Phobius"/>
    </source>
</evidence>
<gene>
    <name evidence="11" type="ORF">SAMN05421538_11249</name>
</gene>
<evidence type="ECO:0000256" key="4">
    <source>
        <dbReference type="ARBA" id="ARBA00022475"/>
    </source>
</evidence>
<reference evidence="11 12" key="1">
    <citation type="submission" date="2016-10" db="EMBL/GenBank/DDBJ databases">
        <authorList>
            <person name="de Groot N.N."/>
        </authorList>
    </citation>
    <scope>NUCLEOTIDE SEQUENCE [LARGE SCALE GENOMIC DNA]</scope>
    <source>
        <strain evidence="11 12">DSM 22220</strain>
    </source>
</reference>
<sequence length="413" mass="43907">METDAFFEFSTYHLTLAVAGCIVILARWFPRLVSSREPAAAPLMILLGAAAVLTVPGLPAPPDPRSAPLLWEVVAEITVIVALFAAGMRVDSLGPPRKWGPTLRLLVIGMPLTIPAVALLGVVLGGLTVGSALLLAAVLAPTDPVLAADVQIGPPQEGQEHPVRFALTTEAALNDGLAFPFVYLGLLVIAQGLAPGDWGLRWLLEDVIYRISIGAAMGWAGAWLLGQIPFNLPRETRLADTGSGVIAIAGVFLCYGSTELVEGYGFIAVAAMGLSLRRIESEHHYHRHLHDFSESIEDALTALLLIALGGLLPALAADLTWNHVAIAVLLIVVLRPLAGWVSLTARALARSDRAVVAVYGVRAIGSIYYLAYATSHADLPHISDLWIITALTIFLSTILPGFSVGWSMDRIGR</sequence>
<keyword evidence="2" id="KW-0813">Transport</keyword>
<keyword evidence="7" id="KW-0406">Ion transport</keyword>
<comment type="subcellular location">
    <subcellularLocation>
        <location evidence="1">Cell membrane</location>
        <topology evidence="1">Multi-pass membrane protein</topology>
    </subcellularLocation>
</comment>